<dbReference type="PANTHER" id="PTHR35793">
    <property type="entry name" value="INNER MEMBRANE PROTEIN YJIG"/>
    <property type="match status" value="1"/>
</dbReference>
<dbReference type="NCBIfam" id="NF007811">
    <property type="entry name" value="PRK10519.1"/>
    <property type="match status" value="1"/>
</dbReference>
<evidence type="ECO:0000313" key="4">
    <source>
        <dbReference type="Proteomes" id="UP000078225"/>
    </source>
</evidence>
<accession>A0A1B7L1G9</accession>
<dbReference type="AlphaFoldDB" id="A0A1B7L1G9"/>
<evidence type="ECO:0000259" key="2">
    <source>
        <dbReference type="Pfam" id="PF07670"/>
    </source>
</evidence>
<dbReference type="InterPro" id="IPR011642">
    <property type="entry name" value="Gate_dom"/>
</dbReference>
<dbReference type="EMBL" id="LYRP01000033">
    <property type="protein sequence ID" value="OAT76167.1"/>
    <property type="molecule type" value="Genomic_DNA"/>
</dbReference>
<feature type="transmembrane region" description="Helical" evidence="1">
    <location>
        <begin position="102"/>
        <end position="125"/>
    </location>
</feature>
<dbReference type="InterPro" id="IPR052549">
    <property type="entry name" value="SpmB"/>
</dbReference>
<evidence type="ECO:0000256" key="1">
    <source>
        <dbReference type="SAM" id="Phobius"/>
    </source>
</evidence>
<evidence type="ECO:0000313" key="3">
    <source>
        <dbReference type="EMBL" id="OAT76167.1"/>
    </source>
</evidence>
<reference evidence="4" key="1">
    <citation type="submission" date="2016-05" db="EMBL/GenBank/DDBJ databases">
        <authorList>
            <person name="Behera P."/>
            <person name="Vaishampayan P."/>
            <person name="Singh N."/>
            <person name="Raina V."/>
            <person name="Suar M."/>
            <person name="Pattnaik A."/>
            <person name="Rastogi G."/>
        </authorList>
    </citation>
    <scope>NUCLEOTIDE SEQUENCE [LARGE SCALE GENOMIC DNA]</scope>
    <source>
        <strain evidence="4">MP23</strain>
    </source>
</reference>
<feature type="transmembrane region" description="Helical" evidence="1">
    <location>
        <begin position="20"/>
        <end position="39"/>
    </location>
</feature>
<feature type="transmembrane region" description="Helical" evidence="1">
    <location>
        <begin position="46"/>
        <end position="64"/>
    </location>
</feature>
<dbReference type="PANTHER" id="PTHR35793:SF2">
    <property type="entry name" value="INNER MEMBRANE PROTEIN YJIG"/>
    <property type="match status" value="1"/>
</dbReference>
<protein>
    <recommendedName>
        <fullName evidence="2">Nucleoside transporter/FeoB GTPase Gate domain-containing protein</fullName>
    </recommendedName>
</protein>
<dbReference type="Proteomes" id="UP000078225">
    <property type="component" value="Unassembled WGS sequence"/>
</dbReference>
<dbReference type="Pfam" id="PF07670">
    <property type="entry name" value="Gate"/>
    <property type="match status" value="1"/>
</dbReference>
<dbReference type="OrthoDB" id="5339503at2"/>
<keyword evidence="4" id="KW-1185">Reference proteome</keyword>
<dbReference type="GO" id="GO:0005886">
    <property type="term" value="C:plasma membrane"/>
    <property type="evidence" value="ECO:0007669"/>
    <property type="project" value="TreeGrafter"/>
</dbReference>
<comment type="caution">
    <text evidence="3">The sequence shown here is derived from an EMBL/GenBank/DDBJ whole genome shotgun (WGS) entry which is preliminary data.</text>
</comment>
<feature type="domain" description="Nucleoside transporter/FeoB GTPase Gate" evidence="2">
    <location>
        <begin position="27"/>
        <end position="122"/>
    </location>
</feature>
<proteinExistence type="predicted"/>
<sequence>MSTTPRPMVTDIFIEGARKGWTVATTSTLPNVVMAFILIKALEITGTLSLIGKVFAPVMGVFGLPGEAAAVLIGAWMSMGGAIGVVIGLFEREILAGEHIAILVPAIYLMGSQVQYLGRILGVIGTRAARIPLMIGISLLNAFLAMWLMRIIL</sequence>
<organism evidence="3 4">
    <name type="scientific">Mangrovibacter phragmitis</name>
    <dbReference type="NCBI Taxonomy" id="1691903"/>
    <lineage>
        <taxon>Bacteria</taxon>
        <taxon>Pseudomonadati</taxon>
        <taxon>Pseudomonadota</taxon>
        <taxon>Gammaproteobacteria</taxon>
        <taxon>Enterobacterales</taxon>
        <taxon>Enterobacteriaceae</taxon>
        <taxon>Mangrovibacter</taxon>
    </lineage>
</organism>
<name>A0A1B7L1G9_9ENTR</name>
<keyword evidence="1" id="KW-0472">Membrane</keyword>
<feature type="transmembrane region" description="Helical" evidence="1">
    <location>
        <begin position="131"/>
        <end position="149"/>
    </location>
</feature>
<keyword evidence="1" id="KW-0812">Transmembrane</keyword>
<gene>
    <name evidence="3" type="ORF">A9B99_12035</name>
</gene>
<feature type="transmembrane region" description="Helical" evidence="1">
    <location>
        <begin position="70"/>
        <end position="90"/>
    </location>
</feature>
<dbReference type="STRING" id="1691903.A9B99_12035"/>
<keyword evidence="1" id="KW-1133">Transmembrane helix</keyword>
<dbReference type="RefSeq" id="WP_064599564.1">
    <property type="nucleotide sequence ID" value="NZ_CP134782.1"/>
</dbReference>